<feature type="transmembrane region" description="Helical" evidence="9">
    <location>
        <begin position="51"/>
        <end position="67"/>
    </location>
</feature>
<evidence type="ECO:0000256" key="7">
    <source>
        <dbReference type="ARBA" id="ARBA00023136"/>
    </source>
</evidence>
<evidence type="ECO:0000256" key="1">
    <source>
        <dbReference type="ARBA" id="ARBA00004141"/>
    </source>
</evidence>
<evidence type="ECO:0000256" key="4">
    <source>
        <dbReference type="ARBA" id="ARBA00022692"/>
    </source>
</evidence>
<sequence>MLSTMGATGFYLLNSVVFFQTAGAAITYLIVIGDTIPVILGLLGFPIARRWVIFVCSLAFVLPLLFFRSIGSLARVSIISVMTLPPILFAVAFSGFQYAPDHKRSFDFVGDNVFPAIGVMAFAMLSTQTAFMNYQTLANPSKRAWAQATGIAVSLSWAISFVFAIIGFISFGEDVMPNIFNSFPLTDELINYGRGLLGFSMFLTFPQAFYPARAALHKVLGHEDAHSLPSDTEHVLTTLGLFIPILVCGVFIADLGLLYQLIGGFCSTFLAYIIPGLCYFFVFWADKSQSYAFIATLGEDEDNDEHGQEGFDDNSDEEDSGHNTQSIGRKKVALEKHTRSQVERGQVSIGDNDNEGQILLPFSHITHHSHSHTHHTSSYGATTTVIAPLGLDSSISSAEIGTAGNRARRRRLSTVGKRPRKTELWLDVGAGILLVFGVFVMVISTATTLKKMAGYA</sequence>
<evidence type="ECO:0000256" key="5">
    <source>
        <dbReference type="ARBA" id="ARBA00022970"/>
    </source>
</evidence>
<feature type="transmembrane region" description="Helical" evidence="9">
    <location>
        <begin position="259"/>
        <end position="284"/>
    </location>
</feature>
<keyword evidence="3" id="KW-0813">Transport</keyword>
<protein>
    <recommendedName>
        <fullName evidence="10">Amino acid transporter transmembrane domain-containing protein</fullName>
    </recommendedName>
</protein>
<keyword evidence="12" id="KW-1185">Reference proteome</keyword>
<proteinExistence type="inferred from homology"/>
<accession>A0A9P5SMQ3</accession>
<dbReference type="EMBL" id="JAAAUY010000179">
    <property type="protein sequence ID" value="KAF9333847.1"/>
    <property type="molecule type" value="Genomic_DNA"/>
</dbReference>
<feature type="domain" description="Amino acid transporter transmembrane" evidence="10">
    <location>
        <begin position="3"/>
        <end position="288"/>
    </location>
</feature>
<evidence type="ECO:0000256" key="2">
    <source>
        <dbReference type="ARBA" id="ARBA00008066"/>
    </source>
</evidence>
<dbReference type="Proteomes" id="UP000696485">
    <property type="component" value="Unassembled WGS sequence"/>
</dbReference>
<comment type="similarity">
    <text evidence="2">Belongs to the amino acid/polyamine transporter 2 family.</text>
</comment>
<evidence type="ECO:0000256" key="8">
    <source>
        <dbReference type="SAM" id="MobiDB-lite"/>
    </source>
</evidence>
<feature type="transmembrane region" description="Helical" evidence="9">
    <location>
        <begin position="74"/>
        <end position="93"/>
    </location>
</feature>
<comment type="caution">
    <text evidence="11">The sequence shown here is derived from an EMBL/GenBank/DDBJ whole genome shotgun (WGS) entry which is preliminary data.</text>
</comment>
<feature type="transmembrane region" description="Helical" evidence="9">
    <location>
        <begin position="189"/>
        <end position="210"/>
    </location>
</feature>
<dbReference type="AlphaFoldDB" id="A0A9P5SMQ3"/>
<reference evidence="11" key="1">
    <citation type="journal article" date="2020" name="Fungal Divers.">
        <title>Resolving the Mortierellaceae phylogeny through synthesis of multi-gene phylogenetics and phylogenomics.</title>
        <authorList>
            <person name="Vandepol N."/>
            <person name="Liber J."/>
            <person name="Desiro A."/>
            <person name="Na H."/>
            <person name="Kennedy M."/>
            <person name="Barry K."/>
            <person name="Grigoriev I.V."/>
            <person name="Miller A.N."/>
            <person name="O'Donnell K."/>
            <person name="Stajich J.E."/>
            <person name="Bonito G."/>
        </authorList>
    </citation>
    <scope>NUCLEOTIDE SEQUENCE</scope>
    <source>
        <strain evidence="11">NVP1</strain>
    </source>
</reference>
<evidence type="ECO:0000256" key="9">
    <source>
        <dbReference type="SAM" id="Phobius"/>
    </source>
</evidence>
<feature type="transmembrane region" description="Helical" evidence="9">
    <location>
        <begin position="12"/>
        <end position="31"/>
    </location>
</feature>
<organism evidence="11 12">
    <name type="scientific">Podila minutissima</name>
    <dbReference type="NCBI Taxonomy" id="64525"/>
    <lineage>
        <taxon>Eukaryota</taxon>
        <taxon>Fungi</taxon>
        <taxon>Fungi incertae sedis</taxon>
        <taxon>Mucoromycota</taxon>
        <taxon>Mortierellomycotina</taxon>
        <taxon>Mortierellomycetes</taxon>
        <taxon>Mortierellales</taxon>
        <taxon>Mortierellaceae</taxon>
        <taxon>Podila</taxon>
    </lineage>
</organism>
<feature type="transmembrane region" description="Helical" evidence="9">
    <location>
        <begin position="235"/>
        <end position="253"/>
    </location>
</feature>
<evidence type="ECO:0000256" key="3">
    <source>
        <dbReference type="ARBA" id="ARBA00022448"/>
    </source>
</evidence>
<gene>
    <name evidence="11" type="ORF">BG006_003051</name>
</gene>
<comment type="subcellular location">
    <subcellularLocation>
        <location evidence="1">Membrane</location>
        <topology evidence="1">Multi-pass membrane protein</topology>
    </subcellularLocation>
</comment>
<evidence type="ECO:0000313" key="11">
    <source>
        <dbReference type="EMBL" id="KAF9333847.1"/>
    </source>
</evidence>
<dbReference type="PANTHER" id="PTHR22950">
    <property type="entry name" value="AMINO ACID TRANSPORTER"/>
    <property type="match status" value="1"/>
</dbReference>
<feature type="transmembrane region" description="Helical" evidence="9">
    <location>
        <begin position="144"/>
        <end position="169"/>
    </location>
</feature>
<evidence type="ECO:0000313" key="12">
    <source>
        <dbReference type="Proteomes" id="UP000696485"/>
    </source>
</evidence>
<feature type="region of interest" description="Disordered" evidence="8">
    <location>
        <begin position="302"/>
        <end position="353"/>
    </location>
</feature>
<keyword evidence="6 9" id="KW-1133">Transmembrane helix</keyword>
<feature type="transmembrane region" description="Helical" evidence="9">
    <location>
        <begin position="113"/>
        <end position="132"/>
    </location>
</feature>
<dbReference type="PANTHER" id="PTHR22950:SF458">
    <property type="entry name" value="SODIUM-COUPLED NEUTRAL AMINO ACID TRANSPORTER 11-RELATED"/>
    <property type="match status" value="1"/>
</dbReference>
<dbReference type="Pfam" id="PF01490">
    <property type="entry name" value="Aa_trans"/>
    <property type="match status" value="1"/>
</dbReference>
<dbReference type="InterPro" id="IPR013057">
    <property type="entry name" value="AA_transpt_TM"/>
</dbReference>
<keyword evidence="7 9" id="KW-0472">Membrane</keyword>
<feature type="compositionally biased region" description="Basic and acidic residues" evidence="8">
    <location>
        <begin position="332"/>
        <end position="342"/>
    </location>
</feature>
<keyword evidence="4 9" id="KW-0812">Transmembrane</keyword>
<evidence type="ECO:0000259" key="10">
    <source>
        <dbReference type="Pfam" id="PF01490"/>
    </source>
</evidence>
<feature type="transmembrane region" description="Helical" evidence="9">
    <location>
        <begin position="424"/>
        <end position="446"/>
    </location>
</feature>
<dbReference type="GO" id="GO:0016020">
    <property type="term" value="C:membrane"/>
    <property type="evidence" value="ECO:0007669"/>
    <property type="project" value="UniProtKB-SubCell"/>
</dbReference>
<evidence type="ECO:0000256" key="6">
    <source>
        <dbReference type="ARBA" id="ARBA00022989"/>
    </source>
</evidence>
<dbReference type="GO" id="GO:0015179">
    <property type="term" value="F:L-amino acid transmembrane transporter activity"/>
    <property type="evidence" value="ECO:0007669"/>
    <property type="project" value="TreeGrafter"/>
</dbReference>
<feature type="compositionally biased region" description="Acidic residues" evidence="8">
    <location>
        <begin position="302"/>
        <end position="319"/>
    </location>
</feature>
<name>A0A9P5SMQ3_9FUNG</name>
<keyword evidence="5" id="KW-0029">Amino-acid transport</keyword>